<accession>A0A074WMP7</accession>
<dbReference type="EMBL" id="KL584830">
    <property type="protein sequence ID" value="KEQ63696.1"/>
    <property type="molecule type" value="Genomic_DNA"/>
</dbReference>
<dbReference type="GeneID" id="63914494"/>
<reference evidence="1 2" key="1">
    <citation type="journal article" date="2014" name="BMC Genomics">
        <title>Genome sequencing of four Aureobasidium pullulans varieties: biotechnological potential, stress tolerance, and description of new species.</title>
        <authorList>
            <person name="Gostin Ar C."/>
            <person name="Ohm R.A."/>
            <person name="Kogej T."/>
            <person name="Sonjak S."/>
            <person name="Turk M."/>
            <person name="Zajc J."/>
            <person name="Zalar P."/>
            <person name="Grube M."/>
            <person name="Sun H."/>
            <person name="Han J."/>
            <person name="Sharma A."/>
            <person name="Chiniquy J."/>
            <person name="Ngan C.Y."/>
            <person name="Lipzen A."/>
            <person name="Barry K."/>
            <person name="Grigoriev I.V."/>
            <person name="Gunde-Cimerman N."/>
        </authorList>
    </citation>
    <scope>NUCLEOTIDE SEQUENCE [LARGE SCALE GENOMIC DNA]</scope>
    <source>
        <strain evidence="1 2">CBS 110374</strain>
    </source>
</reference>
<dbReference type="AlphaFoldDB" id="A0A074WMP7"/>
<dbReference type="STRING" id="1043003.A0A074WMP7"/>
<dbReference type="RefSeq" id="XP_040880719.1">
    <property type="nucleotide sequence ID" value="XM_041021121.1"/>
</dbReference>
<protein>
    <submittedName>
        <fullName evidence="1">Uncharacterized protein</fullName>
    </submittedName>
</protein>
<sequence length="62" mass="7181">DNASNNDTCLQTLAKEFNFNFNTSRLRYIRHIINLIARLIIFRADPNAFKATLLIDLEDIKA</sequence>
<gene>
    <name evidence="1" type="ORF">M437DRAFT_45652</name>
</gene>
<feature type="non-terminal residue" evidence="1">
    <location>
        <position position="1"/>
    </location>
</feature>
<keyword evidence="2" id="KW-1185">Reference proteome</keyword>
<dbReference type="HOGENOM" id="CLU_2910187_0_0_1"/>
<name>A0A074WMP7_AURM1</name>
<proteinExistence type="predicted"/>
<evidence type="ECO:0000313" key="1">
    <source>
        <dbReference type="EMBL" id="KEQ63696.1"/>
    </source>
</evidence>
<evidence type="ECO:0000313" key="2">
    <source>
        <dbReference type="Proteomes" id="UP000030672"/>
    </source>
</evidence>
<organism evidence="1 2">
    <name type="scientific">Aureobasidium melanogenum (strain CBS 110374)</name>
    <name type="common">Aureobasidium pullulans var. melanogenum</name>
    <dbReference type="NCBI Taxonomy" id="1043003"/>
    <lineage>
        <taxon>Eukaryota</taxon>
        <taxon>Fungi</taxon>
        <taxon>Dikarya</taxon>
        <taxon>Ascomycota</taxon>
        <taxon>Pezizomycotina</taxon>
        <taxon>Dothideomycetes</taxon>
        <taxon>Dothideomycetidae</taxon>
        <taxon>Dothideales</taxon>
        <taxon>Saccotheciaceae</taxon>
        <taxon>Aureobasidium</taxon>
    </lineage>
</organism>
<dbReference type="Proteomes" id="UP000030672">
    <property type="component" value="Unassembled WGS sequence"/>
</dbReference>